<dbReference type="EMBL" id="CP021434">
    <property type="protein sequence ID" value="ARU62746.1"/>
    <property type="molecule type" value="Genomic_DNA"/>
</dbReference>
<organism evidence="1 2">
    <name type="scientific">Tumebacillus avium</name>
    <dbReference type="NCBI Taxonomy" id="1903704"/>
    <lineage>
        <taxon>Bacteria</taxon>
        <taxon>Bacillati</taxon>
        <taxon>Bacillota</taxon>
        <taxon>Bacilli</taxon>
        <taxon>Bacillales</taxon>
        <taxon>Alicyclobacillaceae</taxon>
        <taxon>Tumebacillus</taxon>
    </lineage>
</organism>
<reference evidence="2" key="1">
    <citation type="submission" date="2017-05" db="EMBL/GenBank/DDBJ databases">
        <authorList>
            <person name="Sung H."/>
        </authorList>
    </citation>
    <scope>NUCLEOTIDE SEQUENCE [LARGE SCALE GENOMIC DNA]</scope>
    <source>
        <strain evidence="2">AR23208</strain>
    </source>
</reference>
<evidence type="ECO:0000313" key="1">
    <source>
        <dbReference type="EMBL" id="ARU62746.1"/>
    </source>
</evidence>
<dbReference type="Proteomes" id="UP000195437">
    <property type="component" value="Chromosome"/>
</dbReference>
<gene>
    <name evidence="1" type="ORF">CBW65_18565</name>
</gene>
<proteinExistence type="predicted"/>
<sequence length="307" mass="35013">MVEELIKVKNECQNIKMKYLVRVRKPDTNEYVAFNVPLANDMPMEIKDLILDSIIQKVRGLDCVPFNPTITEVGMLECLPVSEVNNYDNIHAAVTSTFSESVSELDFDDIWGYCICIRYGNNSVKEAIFFKKFAYPKVLKQSILMTIVGDVYNKLDSDIVTVDNETHAFSLNNILYILNKGQFERFFNYSSSYQKVVTESIETLKELDVIENFDVFVGNCLNSDTLTRRLVKIITDERFETLKRNMHNVQSVVDDFSLNVKLEGGKIVYDEDSPVSDIITLIRGACVIGALDKEKYLASDTKVVEAR</sequence>
<dbReference type="InterPro" id="IPR032359">
    <property type="entry name" value="KwaB-like"/>
</dbReference>
<evidence type="ECO:0000313" key="2">
    <source>
        <dbReference type="Proteomes" id="UP000195437"/>
    </source>
</evidence>
<keyword evidence="2" id="KW-1185">Reference proteome</keyword>
<dbReference type="KEGG" id="tum:CBW65_18565"/>
<dbReference type="AlphaFoldDB" id="A0A1Y0ISF3"/>
<accession>A0A1Y0ISF3</accession>
<name>A0A1Y0ISF3_9BACL</name>
<protein>
    <recommendedName>
        <fullName evidence="3">DUF4868 domain-containing protein</fullName>
    </recommendedName>
</protein>
<dbReference type="Pfam" id="PF16162">
    <property type="entry name" value="KwaB"/>
    <property type="match status" value="1"/>
</dbReference>
<evidence type="ECO:0008006" key="3">
    <source>
        <dbReference type="Google" id="ProtNLM"/>
    </source>
</evidence>